<evidence type="ECO:0000313" key="1">
    <source>
        <dbReference type="EMBL" id="KAI3696349.1"/>
    </source>
</evidence>
<name>A0ACB8ZF76_9ASTR</name>
<dbReference type="EMBL" id="CM042043">
    <property type="protein sequence ID" value="KAI3696349.1"/>
    <property type="molecule type" value="Genomic_DNA"/>
</dbReference>
<reference evidence="2" key="1">
    <citation type="journal article" date="2022" name="Mol. Ecol. Resour.">
        <title>The genomes of chicory, endive, great burdock and yacon provide insights into Asteraceae palaeo-polyploidization history and plant inulin production.</title>
        <authorList>
            <person name="Fan W."/>
            <person name="Wang S."/>
            <person name="Wang H."/>
            <person name="Wang A."/>
            <person name="Jiang F."/>
            <person name="Liu H."/>
            <person name="Zhao H."/>
            <person name="Xu D."/>
            <person name="Zhang Y."/>
        </authorList>
    </citation>
    <scope>NUCLEOTIDE SEQUENCE [LARGE SCALE GENOMIC DNA]</scope>
    <source>
        <strain evidence="2">cv. Yunnan</strain>
    </source>
</reference>
<sequence length="253" mass="28396">MSSIEKVKHLQIPLQDILLATKGFADENFIANGGFGKVYKGLSEKHGHVAIKRLDRGHGQGDHEFKTEIALLSEYRHENIVSLLGFCDDDGEKILAPAPALSPSEVYVDPSDDIDFQFSGGNVSLVTNMDAWDQKLSQAKTQGKIVIANFSASWCGVCRSFSHYYIELSEKHPSLMFLTINADKLTKLSIQWSLKVTPTFIFLRDGQQIDKLEGASNSKLQKKIKTVLDSQVRHDQKPELSFHHDEGLKMLYF</sequence>
<gene>
    <name evidence="1" type="ORF">L1987_79363</name>
</gene>
<reference evidence="1 2" key="2">
    <citation type="journal article" date="2022" name="Mol. Ecol. Resour.">
        <title>The genomes of chicory, endive, great burdock and yacon provide insights into Asteraceae paleo-polyploidization history and plant inulin production.</title>
        <authorList>
            <person name="Fan W."/>
            <person name="Wang S."/>
            <person name="Wang H."/>
            <person name="Wang A."/>
            <person name="Jiang F."/>
            <person name="Liu H."/>
            <person name="Zhao H."/>
            <person name="Xu D."/>
            <person name="Zhang Y."/>
        </authorList>
    </citation>
    <scope>NUCLEOTIDE SEQUENCE [LARGE SCALE GENOMIC DNA]</scope>
    <source>
        <strain evidence="2">cv. Yunnan</strain>
        <tissue evidence="1">Leaves</tissue>
    </source>
</reference>
<dbReference type="Proteomes" id="UP001056120">
    <property type="component" value="Linkage Group LG26"/>
</dbReference>
<evidence type="ECO:0000313" key="2">
    <source>
        <dbReference type="Proteomes" id="UP001056120"/>
    </source>
</evidence>
<proteinExistence type="predicted"/>
<organism evidence="1 2">
    <name type="scientific">Smallanthus sonchifolius</name>
    <dbReference type="NCBI Taxonomy" id="185202"/>
    <lineage>
        <taxon>Eukaryota</taxon>
        <taxon>Viridiplantae</taxon>
        <taxon>Streptophyta</taxon>
        <taxon>Embryophyta</taxon>
        <taxon>Tracheophyta</taxon>
        <taxon>Spermatophyta</taxon>
        <taxon>Magnoliopsida</taxon>
        <taxon>eudicotyledons</taxon>
        <taxon>Gunneridae</taxon>
        <taxon>Pentapetalae</taxon>
        <taxon>asterids</taxon>
        <taxon>campanulids</taxon>
        <taxon>Asterales</taxon>
        <taxon>Asteraceae</taxon>
        <taxon>Asteroideae</taxon>
        <taxon>Heliantheae alliance</taxon>
        <taxon>Millerieae</taxon>
        <taxon>Smallanthus</taxon>
    </lineage>
</organism>
<accession>A0ACB8ZF76</accession>
<comment type="caution">
    <text evidence="1">The sequence shown here is derived from an EMBL/GenBank/DDBJ whole genome shotgun (WGS) entry which is preliminary data.</text>
</comment>
<keyword evidence="2" id="KW-1185">Reference proteome</keyword>
<protein>
    <submittedName>
        <fullName evidence="1">Uncharacterized protein</fullName>
    </submittedName>
</protein>